<evidence type="ECO:0000313" key="2">
    <source>
        <dbReference type="EMBL" id="OMO68318.1"/>
    </source>
</evidence>
<dbReference type="AlphaFoldDB" id="A0A1R3HDA6"/>
<dbReference type="Proteomes" id="UP000187203">
    <property type="component" value="Unassembled WGS sequence"/>
</dbReference>
<protein>
    <submittedName>
        <fullName evidence="2">Uncharacterized protein</fullName>
    </submittedName>
</protein>
<dbReference type="EMBL" id="AWUE01020397">
    <property type="protein sequence ID" value="OMO68318.1"/>
    <property type="molecule type" value="Genomic_DNA"/>
</dbReference>
<dbReference type="OrthoDB" id="995272at2759"/>
<keyword evidence="3" id="KW-1185">Reference proteome</keyword>
<accession>A0A1R3HDA6</accession>
<dbReference type="PANTHER" id="PTHR35021:SF8">
    <property type="entry name" value="FIBER PROTEIN FB17"/>
    <property type="match status" value="1"/>
</dbReference>
<proteinExistence type="predicted"/>
<evidence type="ECO:0000256" key="1">
    <source>
        <dbReference type="SAM" id="MobiDB-lite"/>
    </source>
</evidence>
<sequence>MGNEQEKMETLQLGVLIHLIEELQANAKKKLSGFIPMWSCKTENTKRKYEEGLPTETGENKKKKRRHSFNGGPSEASQQPDWKRSEGSVEELLRKKSVGEVTQILSDRLNQRINNDRRADLQSCKIFKKKLTATDNKKRLSVPVASRPNLPSMNRKIKEFLQEGPNWVIGMSEDEREMQMSVGKISNADMDLLELEMKLFADNNRTVTFSDFEGLEEALLEAPLGEIPKYLQDIASKIEKASGIYKIETVLQNVLILLCAAVHEMENYEGLKQLNWDRLLTWGATYNKAKDVGFQVGFVEKHLKKLLYAYLGFDFKKGNDPKDWIQELEAELNVIEDCLSAKKLFEGNCLSHGLFPQ</sequence>
<comment type="caution">
    <text evidence="2">The sequence shown here is derived from an EMBL/GenBank/DDBJ whole genome shotgun (WGS) entry which is preliminary data.</text>
</comment>
<name>A0A1R3HDA6_9ROSI</name>
<feature type="region of interest" description="Disordered" evidence="1">
    <location>
        <begin position="45"/>
        <end position="88"/>
    </location>
</feature>
<gene>
    <name evidence="2" type="ORF">COLO4_29745</name>
</gene>
<reference evidence="3" key="1">
    <citation type="submission" date="2013-09" db="EMBL/GenBank/DDBJ databases">
        <title>Corchorus olitorius genome sequencing.</title>
        <authorList>
            <person name="Alam M."/>
            <person name="Haque M.S."/>
            <person name="Islam M.S."/>
            <person name="Emdad E.M."/>
            <person name="Islam M.M."/>
            <person name="Ahmed B."/>
            <person name="Halim A."/>
            <person name="Hossen Q.M.M."/>
            <person name="Hossain M.Z."/>
            <person name="Ahmed R."/>
            <person name="Khan M.M."/>
            <person name="Islam R."/>
            <person name="Rashid M.M."/>
            <person name="Khan S.A."/>
            <person name="Rahman M.S."/>
            <person name="Alam M."/>
            <person name="Yahiya A.S."/>
            <person name="Khan M.S."/>
            <person name="Azam M.S."/>
            <person name="Haque T."/>
            <person name="Lashkar M.Z.H."/>
            <person name="Akhand A.I."/>
            <person name="Morshed G."/>
            <person name="Roy S."/>
            <person name="Uddin K.S."/>
            <person name="Rabeya T."/>
            <person name="Hossain A.S."/>
            <person name="Chowdhury A."/>
            <person name="Snigdha A.R."/>
            <person name="Mortoza M.S."/>
            <person name="Matin S.A."/>
            <person name="Hoque S.M.E."/>
            <person name="Islam M.K."/>
            <person name="Roy D.K."/>
            <person name="Haider R."/>
            <person name="Moosa M.M."/>
            <person name="Elias S.M."/>
            <person name="Hasan A.M."/>
            <person name="Jahan S."/>
            <person name="Shafiuddin M."/>
            <person name="Mahmood N."/>
            <person name="Shommy N.S."/>
        </authorList>
    </citation>
    <scope>NUCLEOTIDE SEQUENCE [LARGE SCALE GENOMIC DNA]</scope>
    <source>
        <strain evidence="3">cv. O-4</strain>
    </source>
</reference>
<dbReference type="PANTHER" id="PTHR35021">
    <property type="match status" value="1"/>
</dbReference>
<organism evidence="2 3">
    <name type="scientific">Corchorus olitorius</name>
    <dbReference type="NCBI Taxonomy" id="93759"/>
    <lineage>
        <taxon>Eukaryota</taxon>
        <taxon>Viridiplantae</taxon>
        <taxon>Streptophyta</taxon>
        <taxon>Embryophyta</taxon>
        <taxon>Tracheophyta</taxon>
        <taxon>Spermatophyta</taxon>
        <taxon>Magnoliopsida</taxon>
        <taxon>eudicotyledons</taxon>
        <taxon>Gunneridae</taxon>
        <taxon>Pentapetalae</taxon>
        <taxon>rosids</taxon>
        <taxon>malvids</taxon>
        <taxon>Malvales</taxon>
        <taxon>Malvaceae</taxon>
        <taxon>Grewioideae</taxon>
        <taxon>Apeibeae</taxon>
        <taxon>Corchorus</taxon>
    </lineage>
</organism>
<evidence type="ECO:0000313" key="3">
    <source>
        <dbReference type="Proteomes" id="UP000187203"/>
    </source>
</evidence>